<keyword evidence="2" id="KW-0472">Membrane</keyword>
<evidence type="ECO:0000256" key="2">
    <source>
        <dbReference type="SAM" id="Phobius"/>
    </source>
</evidence>
<dbReference type="RefSeq" id="WP_082138958.1">
    <property type="nucleotide sequence ID" value="NZ_CP107027.1"/>
</dbReference>
<dbReference type="Proteomes" id="UP001163104">
    <property type="component" value="Chromosome"/>
</dbReference>
<proteinExistence type="inferred from homology"/>
<feature type="transmembrane region" description="Helical" evidence="2">
    <location>
        <begin position="507"/>
        <end position="527"/>
    </location>
</feature>
<dbReference type="PANTHER" id="PTHR10566:SF113">
    <property type="entry name" value="PROTEIN ACTIVITY OF BC1 COMPLEX KINASE 7, CHLOROPLASTIC"/>
    <property type="match status" value="1"/>
</dbReference>
<dbReference type="GO" id="GO:0005524">
    <property type="term" value="F:ATP binding"/>
    <property type="evidence" value="ECO:0007669"/>
    <property type="project" value="InterPro"/>
</dbReference>
<evidence type="ECO:0000259" key="3">
    <source>
        <dbReference type="PROSITE" id="PS50011"/>
    </source>
</evidence>
<dbReference type="AlphaFoldDB" id="A0AA46SJ24"/>
<dbReference type="InterPro" id="IPR050154">
    <property type="entry name" value="UbiB_kinase"/>
</dbReference>
<evidence type="ECO:0000313" key="5">
    <source>
        <dbReference type="Proteomes" id="UP001163104"/>
    </source>
</evidence>
<organism evidence="4 5">
    <name type="scientific">Cytobacillus firmus</name>
    <name type="common">Bacillus firmus</name>
    <dbReference type="NCBI Taxonomy" id="1399"/>
    <lineage>
        <taxon>Bacteria</taxon>
        <taxon>Bacillati</taxon>
        <taxon>Bacillota</taxon>
        <taxon>Bacilli</taxon>
        <taxon>Bacillales</taxon>
        <taxon>Bacillaceae</taxon>
        <taxon>Cytobacillus</taxon>
    </lineage>
</organism>
<feature type="transmembrane region" description="Helical" evidence="2">
    <location>
        <begin position="12"/>
        <end position="30"/>
    </location>
</feature>
<accession>A0AA46SJ24</accession>
<dbReference type="Gene3D" id="1.10.510.10">
    <property type="entry name" value="Transferase(Phosphotransferase) domain 1"/>
    <property type="match status" value="1"/>
</dbReference>
<dbReference type="InterPro" id="IPR004147">
    <property type="entry name" value="ABC1_dom"/>
</dbReference>
<dbReference type="SUPFAM" id="SSF56112">
    <property type="entry name" value="Protein kinase-like (PK-like)"/>
    <property type="match status" value="1"/>
</dbReference>
<protein>
    <submittedName>
        <fullName evidence="4">AarF/UbiB family protein</fullName>
    </submittedName>
</protein>
<comment type="similarity">
    <text evidence="1">Belongs to the protein kinase superfamily. ADCK protein kinase family.</text>
</comment>
<name>A0AA46SJ24_CYTFI</name>
<dbReference type="InterPro" id="IPR000719">
    <property type="entry name" value="Prot_kinase_dom"/>
</dbReference>
<dbReference type="CDD" id="cd05121">
    <property type="entry name" value="ABC1_ADCK3-like"/>
    <property type="match status" value="1"/>
</dbReference>
<keyword evidence="2" id="KW-1133">Transmembrane helix</keyword>
<dbReference type="PANTHER" id="PTHR10566">
    <property type="entry name" value="CHAPERONE-ACTIVITY OF BC1 COMPLEX CABC1 -RELATED"/>
    <property type="match status" value="1"/>
</dbReference>
<sequence length="541" mass="62759">MMEMKARSKWLRMYKVFSLALLIILQIYWYKWTRKSEAEWEKLWSGIGKRFRTTLFELEGLLIKIGQFISIRSDLLPKAFIQELQDLTDKVPPSEWGEIQRILNEEWGSELSKKVVAIEKEAIASASIGEVYKGALQDGSIVAIKVQRPNIQSIVHTDFRTLSILVWFADRFVPIPKGFINLKVLFQELKQVIERELDFTKEKDTLLYFKERFKDSEMVKIPDVHQELCTSKVLVMEWVEGKRLNDSEAVEKLEMSRKELARQLMMLFLPQWLEPGMFHADPHPGNVQFMREGKIILLDFGMAGEISKKDAVSFRNLIESILAKNYSKAVECLSQLGFLLPEANAGTLEKLLSEWMAFDLSQVKDMDLVALKLELNDLIAALPIQVPTRFVFLGRSFMTIEGIVRHLAPDEDLLELGKPVFTEWLRSQGNKWSFIWNIIQSQPFFKIFHSAAEFLETPRKLEKMKEAGQKREFQFKIYENRKKLLFQLFMLGLTGSGFGIYADEMLIMQLSAGIAAIALAGYGVNSWRLEKWLKYMPEKRK</sequence>
<feature type="domain" description="Protein kinase" evidence="3">
    <location>
        <begin position="117"/>
        <end position="445"/>
    </location>
</feature>
<dbReference type="PROSITE" id="PS50011">
    <property type="entry name" value="PROTEIN_KINASE_DOM"/>
    <property type="match status" value="1"/>
</dbReference>
<dbReference type="EMBL" id="CP107027">
    <property type="protein sequence ID" value="UYG95662.1"/>
    <property type="molecule type" value="Genomic_DNA"/>
</dbReference>
<reference evidence="4" key="1">
    <citation type="submission" date="2022-10" db="EMBL/GenBank/DDBJ databases">
        <title>Mechanism of multi-heavy metal repair in Cytobacillus Firmus M7.</title>
        <authorList>
            <person name="Li X."/>
            <person name="Yu C."/>
        </authorList>
    </citation>
    <scope>NUCLEOTIDE SEQUENCE</scope>
    <source>
        <strain evidence="4">M7</strain>
    </source>
</reference>
<dbReference type="GO" id="GO:0004672">
    <property type="term" value="F:protein kinase activity"/>
    <property type="evidence" value="ECO:0007669"/>
    <property type="project" value="InterPro"/>
</dbReference>
<dbReference type="InterPro" id="IPR011009">
    <property type="entry name" value="Kinase-like_dom_sf"/>
</dbReference>
<gene>
    <name evidence="4" type="ORF">OD459_01135</name>
</gene>
<evidence type="ECO:0000313" key="4">
    <source>
        <dbReference type="EMBL" id="UYG95662.1"/>
    </source>
</evidence>
<feature type="transmembrane region" description="Helical" evidence="2">
    <location>
        <begin position="484"/>
        <end position="501"/>
    </location>
</feature>
<dbReference type="Pfam" id="PF03109">
    <property type="entry name" value="ABC1"/>
    <property type="match status" value="1"/>
</dbReference>
<evidence type="ECO:0000256" key="1">
    <source>
        <dbReference type="ARBA" id="ARBA00009670"/>
    </source>
</evidence>
<keyword evidence="2" id="KW-0812">Transmembrane</keyword>